<organism evidence="3 4">
    <name type="scientific">Flavobacterium petrolei</name>
    <dbReference type="NCBI Taxonomy" id="2259594"/>
    <lineage>
        <taxon>Bacteria</taxon>
        <taxon>Pseudomonadati</taxon>
        <taxon>Bacteroidota</taxon>
        <taxon>Flavobacteriia</taxon>
        <taxon>Flavobacteriales</taxon>
        <taxon>Flavobacteriaceae</taxon>
        <taxon>Flavobacterium</taxon>
    </lineage>
</organism>
<keyword evidence="4" id="KW-1185">Reference proteome</keyword>
<dbReference type="Gene3D" id="3.40.50.300">
    <property type="entry name" value="P-loop containing nucleotide triphosphate hydrolases"/>
    <property type="match status" value="1"/>
</dbReference>
<comment type="caution">
    <text evidence="3">The sequence shown here is derived from an EMBL/GenBank/DDBJ whole genome shotgun (WGS) entry which is preliminary data.</text>
</comment>
<evidence type="ECO:0000256" key="1">
    <source>
        <dbReference type="SAM" id="Coils"/>
    </source>
</evidence>
<dbReference type="PANTHER" id="PTHR32309:SF13">
    <property type="entry name" value="FERRIC ENTEROBACTIN TRANSPORT PROTEIN FEPE"/>
    <property type="match status" value="1"/>
</dbReference>
<reference evidence="3 4" key="1">
    <citation type="submission" date="2019-01" db="EMBL/GenBank/DDBJ databases">
        <title>Flavobacterium sp. nov. isolated from arctic soil.</title>
        <authorList>
            <person name="Kim D.-U."/>
        </authorList>
    </citation>
    <scope>NUCLEOTIDE SEQUENCE [LARGE SCALE GENOMIC DNA]</scope>
    <source>
        <strain evidence="3 4">Kopri-42</strain>
    </source>
</reference>
<sequence length="792" mass="90229">MKIIDFIRLILRHLAILIIVPFFLAILVLVLTIRPNFEYSSQTVLYTGLATGSSIEMDKTFNYFATNIAFDNLINIINSRETQEEVAVRLLATHLMLPEANPKYISKKLFDELRLKVPKDIYNYIAKGSNTKGLQTDTVAVYNSLPPEINRYNYEKTVKQLLTLMKSSNDNYIYELLNYEDDKHYSLKALSSIQAARINSSDLVKISYTVDDPGICQQTLEIYNGICIKNYKNIKENRSDAVVKYFEEQLRQANSNLKIAEDKLLEFNKSNNIINYYEQSKAVAVVKEDMEVDYKNKQAQLAGTDASTKRIEEKLNVQEYIQNKTFKILEKKKLLGEINYQIAFNEASLDSNVNETLIAKINSLQKQRESLNSEIKTSVDEIYSYQNSVDGVPLTKVLPDWMNSVVESENLKAKIKVMDKQNKDFQEQYATYAPAGATIKRLEREISVSEQGYLELLHGLNLAKLKLQDNEMSSNIKSIDPPFYPLSPNPTKRGILIIAAAFVGGILTLGVILLMEYFDDTIKNASRASKQIGLKSLGMIPKMVLDAGNINLAFIQKRLIEIITQNILQYFGTNTSDKNVKTIVVFSTQKMEGKTVLAGNIARTLKQEGKKVVLLNYDNKQETINQKRKYPFINKILGYADPRIDTNNPFLAEVSSYLDTSEYFAYKINNQFYEAKTYLDLLKQNDISLNYTPDFAIIELPAIIYNNYPADLMTHADLGILVCRSNRVWSDADQSAMNNLLATSASKINVIVNGVNINEIESVLGDLPKKRSQFRKKLKSMFKFQFFSKNQI</sequence>
<protein>
    <recommendedName>
        <fullName evidence="5">Polysaccharide chain length determinant N-terminal domain-containing protein</fullName>
    </recommendedName>
</protein>
<keyword evidence="2" id="KW-0472">Membrane</keyword>
<dbReference type="SUPFAM" id="SSF52540">
    <property type="entry name" value="P-loop containing nucleoside triphosphate hydrolases"/>
    <property type="match status" value="1"/>
</dbReference>
<proteinExistence type="predicted"/>
<keyword evidence="2" id="KW-1133">Transmembrane helix</keyword>
<evidence type="ECO:0008006" key="5">
    <source>
        <dbReference type="Google" id="ProtNLM"/>
    </source>
</evidence>
<dbReference type="InterPro" id="IPR050445">
    <property type="entry name" value="Bact_polysacc_biosynth/exp"/>
</dbReference>
<dbReference type="EMBL" id="QNVY02000001">
    <property type="protein sequence ID" value="RYJ53320.1"/>
    <property type="molecule type" value="Genomic_DNA"/>
</dbReference>
<dbReference type="PANTHER" id="PTHR32309">
    <property type="entry name" value="TYROSINE-PROTEIN KINASE"/>
    <property type="match status" value="1"/>
</dbReference>
<dbReference type="Proteomes" id="UP000253235">
    <property type="component" value="Unassembled WGS sequence"/>
</dbReference>
<feature type="coiled-coil region" evidence="1">
    <location>
        <begin position="354"/>
        <end position="381"/>
    </location>
</feature>
<feature type="coiled-coil region" evidence="1">
    <location>
        <begin position="243"/>
        <end position="270"/>
    </location>
</feature>
<dbReference type="GO" id="GO:0005886">
    <property type="term" value="C:plasma membrane"/>
    <property type="evidence" value="ECO:0007669"/>
    <property type="project" value="TreeGrafter"/>
</dbReference>
<dbReference type="OrthoDB" id="781284at2"/>
<feature type="transmembrane region" description="Helical" evidence="2">
    <location>
        <begin position="495"/>
        <end position="518"/>
    </location>
</feature>
<keyword evidence="2" id="KW-0812">Transmembrane</keyword>
<evidence type="ECO:0000313" key="4">
    <source>
        <dbReference type="Proteomes" id="UP000253235"/>
    </source>
</evidence>
<accession>A0A482U3L1</accession>
<dbReference type="RefSeq" id="WP_113664659.1">
    <property type="nucleotide sequence ID" value="NZ_QNVY02000001.1"/>
</dbReference>
<feature type="transmembrane region" description="Helical" evidence="2">
    <location>
        <begin position="12"/>
        <end position="33"/>
    </location>
</feature>
<evidence type="ECO:0000256" key="2">
    <source>
        <dbReference type="SAM" id="Phobius"/>
    </source>
</evidence>
<dbReference type="GO" id="GO:0004713">
    <property type="term" value="F:protein tyrosine kinase activity"/>
    <property type="evidence" value="ECO:0007669"/>
    <property type="project" value="TreeGrafter"/>
</dbReference>
<evidence type="ECO:0000313" key="3">
    <source>
        <dbReference type="EMBL" id="RYJ53320.1"/>
    </source>
</evidence>
<name>A0A482U3L1_9FLAO</name>
<dbReference type="AlphaFoldDB" id="A0A482U3L1"/>
<gene>
    <name evidence="3" type="ORF">DR871_004515</name>
</gene>
<keyword evidence="1" id="KW-0175">Coiled coil</keyword>
<dbReference type="InterPro" id="IPR027417">
    <property type="entry name" value="P-loop_NTPase"/>
</dbReference>